<feature type="domain" description="RNA polymerase sigma-70 region 3" evidence="6">
    <location>
        <begin position="144"/>
        <end position="220"/>
    </location>
</feature>
<feature type="domain" description="RNA polymerase sigma-70 region 4" evidence="8">
    <location>
        <begin position="233"/>
        <end position="286"/>
    </location>
</feature>
<keyword evidence="2" id="KW-0805">Transcription regulation</keyword>
<evidence type="ECO:0000256" key="1">
    <source>
        <dbReference type="ARBA" id="ARBA00007788"/>
    </source>
</evidence>
<dbReference type="GO" id="GO:0003677">
    <property type="term" value="F:DNA binding"/>
    <property type="evidence" value="ECO:0007669"/>
    <property type="project" value="UniProtKB-KW"/>
</dbReference>
<dbReference type="Gene3D" id="1.10.10.10">
    <property type="entry name" value="Winged helix-like DNA-binding domain superfamily/Winged helix DNA-binding domain"/>
    <property type="match status" value="2"/>
</dbReference>
<evidence type="ECO:0000313" key="10">
    <source>
        <dbReference type="Proteomes" id="UP001190926"/>
    </source>
</evidence>
<evidence type="ECO:0000256" key="3">
    <source>
        <dbReference type="ARBA" id="ARBA00023082"/>
    </source>
</evidence>
<dbReference type="NCBIfam" id="TIGR02937">
    <property type="entry name" value="sigma70-ECF"/>
    <property type="match status" value="1"/>
</dbReference>
<dbReference type="PANTHER" id="PTHR30603:SF47">
    <property type="entry name" value="RNA POLYMERASE SIGMA FACTOR SIGD, CHLOROPLASTIC"/>
    <property type="match status" value="1"/>
</dbReference>
<dbReference type="GO" id="GO:0071482">
    <property type="term" value="P:cellular response to light stimulus"/>
    <property type="evidence" value="ECO:0007669"/>
    <property type="project" value="UniProtKB-ARBA"/>
</dbReference>
<dbReference type="InterPro" id="IPR007627">
    <property type="entry name" value="RNA_pol_sigma70_r2"/>
</dbReference>
<dbReference type="Pfam" id="PF04545">
    <property type="entry name" value="Sigma70_r4"/>
    <property type="match status" value="1"/>
</dbReference>
<evidence type="ECO:0000259" key="8">
    <source>
        <dbReference type="Pfam" id="PF04545"/>
    </source>
</evidence>
<dbReference type="InterPro" id="IPR000943">
    <property type="entry name" value="RNA_pol_sigma70"/>
</dbReference>
<keyword evidence="5" id="KW-0804">Transcription</keyword>
<dbReference type="PRINTS" id="PR00046">
    <property type="entry name" value="SIGMA70FCT"/>
</dbReference>
<keyword evidence="10" id="KW-1185">Reference proteome</keyword>
<dbReference type="SUPFAM" id="SSF88946">
    <property type="entry name" value="Sigma2 domain of RNA polymerase sigma factors"/>
    <property type="match status" value="1"/>
</dbReference>
<evidence type="ECO:0000256" key="4">
    <source>
        <dbReference type="ARBA" id="ARBA00023125"/>
    </source>
</evidence>
<evidence type="ECO:0000256" key="5">
    <source>
        <dbReference type="ARBA" id="ARBA00023163"/>
    </source>
</evidence>
<evidence type="ECO:0000313" key="9">
    <source>
        <dbReference type="EMBL" id="KAH6824556.1"/>
    </source>
</evidence>
<keyword evidence="4" id="KW-0238">DNA-binding</keyword>
<dbReference type="InterPro" id="IPR007630">
    <property type="entry name" value="RNA_pol_sigma70_r4"/>
</dbReference>
<dbReference type="InterPro" id="IPR036388">
    <property type="entry name" value="WH-like_DNA-bd_sf"/>
</dbReference>
<dbReference type="Proteomes" id="UP001190926">
    <property type="component" value="Unassembled WGS sequence"/>
</dbReference>
<evidence type="ECO:0000259" key="7">
    <source>
        <dbReference type="Pfam" id="PF04542"/>
    </source>
</evidence>
<feature type="domain" description="RNA polymerase sigma-70 region 2" evidence="7">
    <location>
        <begin position="68"/>
        <end position="134"/>
    </location>
</feature>
<dbReference type="InterPro" id="IPR014284">
    <property type="entry name" value="RNA_pol_sigma-70_dom"/>
</dbReference>
<evidence type="ECO:0000256" key="2">
    <source>
        <dbReference type="ARBA" id="ARBA00023015"/>
    </source>
</evidence>
<dbReference type="EMBL" id="SDAM02000323">
    <property type="protein sequence ID" value="KAH6824556.1"/>
    <property type="molecule type" value="Genomic_DNA"/>
</dbReference>
<dbReference type="InterPro" id="IPR013324">
    <property type="entry name" value="RNA_pol_sigma_r3/r4-like"/>
</dbReference>
<evidence type="ECO:0000259" key="6">
    <source>
        <dbReference type="Pfam" id="PF04539"/>
    </source>
</evidence>
<dbReference type="Pfam" id="PF04539">
    <property type="entry name" value="Sigma70_r3"/>
    <property type="match status" value="1"/>
</dbReference>
<dbReference type="PANTHER" id="PTHR30603">
    <property type="entry name" value="RNA POLYMERASE SIGMA FACTOR RPO"/>
    <property type="match status" value="1"/>
</dbReference>
<accession>A0AAD4J0F9</accession>
<dbReference type="InterPro" id="IPR013325">
    <property type="entry name" value="RNA_pol_sigma_r2"/>
</dbReference>
<dbReference type="Gene3D" id="1.10.601.10">
    <property type="entry name" value="RNA Polymerase Primary Sigma Factor"/>
    <property type="match status" value="1"/>
</dbReference>
<dbReference type="SUPFAM" id="SSF88659">
    <property type="entry name" value="Sigma3 and sigma4 domains of RNA polymerase sigma factors"/>
    <property type="match status" value="2"/>
</dbReference>
<protein>
    <submittedName>
        <fullName evidence="9">Sigma factor 4</fullName>
    </submittedName>
</protein>
<dbReference type="Pfam" id="PF04542">
    <property type="entry name" value="Sigma70_r2"/>
    <property type="match status" value="1"/>
</dbReference>
<dbReference type="InterPro" id="IPR007624">
    <property type="entry name" value="RNA_pol_sigma70_r3"/>
</dbReference>
<dbReference type="GO" id="GO:0006352">
    <property type="term" value="P:DNA-templated transcription initiation"/>
    <property type="evidence" value="ECO:0007669"/>
    <property type="project" value="InterPro"/>
</dbReference>
<dbReference type="AlphaFoldDB" id="A0AAD4J0F9"/>
<comment type="caution">
    <text evidence="9">The sequence shown here is derived from an EMBL/GenBank/DDBJ whole genome shotgun (WGS) entry which is preliminary data.</text>
</comment>
<proteinExistence type="inferred from homology"/>
<reference evidence="9 10" key="1">
    <citation type="journal article" date="2021" name="Nat. Commun.">
        <title>Incipient diploidization of the medicinal plant Perilla within 10,000 years.</title>
        <authorList>
            <person name="Zhang Y."/>
            <person name="Shen Q."/>
            <person name="Leng L."/>
            <person name="Zhang D."/>
            <person name="Chen S."/>
            <person name="Shi Y."/>
            <person name="Ning Z."/>
            <person name="Chen S."/>
        </authorList>
    </citation>
    <scope>NUCLEOTIDE SEQUENCE [LARGE SCALE GENOMIC DNA]</scope>
    <source>
        <strain evidence="10">cv. PC099</strain>
    </source>
</reference>
<sequence>MTPKEEARFSWYLKERARVEAVRAGLLAETAGNEVSTMEWAKAAGISRRKLDRILWNGRESEKRITNCYHGLVVSIASSYLGKGLSLQDLTQEGSIGLLRGAIKFDPEKGYKLSTYAYWWIRQSITRAVANKSRIIRLPGSISELIPKICEANNGLSRKLGRFPVYEEIAEAIDVNAEAVRLAIERNRSPISLDQAMTSQGYMSLQDIIPGPDELTPEAMMKKEMQKPEIGKLLEALCEREARILRLHYGLNGESLWSFEEIGKLMKLSRERVRQINTVALSKLREANEIEDLSYFI</sequence>
<gene>
    <name evidence="9" type="ORF">C2S53_010370</name>
</gene>
<dbReference type="InterPro" id="IPR050239">
    <property type="entry name" value="Sigma-70_RNA_pol_init_factors"/>
</dbReference>
<name>A0AAD4J0F9_PERFH</name>
<keyword evidence="3" id="KW-0731">Sigma factor</keyword>
<dbReference type="GO" id="GO:0016987">
    <property type="term" value="F:sigma factor activity"/>
    <property type="evidence" value="ECO:0007669"/>
    <property type="project" value="UniProtKB-KW"/>
</dbReference>
<organism evidence="9 10">
    <name type="scientific">Perilla frutescens var. hirtella</name>
    <name type="common">Perilla citriodora</name>
    <name type="synonym">Perilla setoyensis</name>
    <dbReference type="NCBI Taxonomy" id="608512"/>
    <lineage>
        <taxon>Eukaryota</taxon>
        <taxon>Viridiplantae</taxon>
        <taxon>Streptophyta</taxon>
        <taxon>Embryophyta</taxon>
        <taxon>Tracheophyta</taxon>
        <taxon>Spermatophyta</taxon>
        <taxon>Magnoliopsida</taxon>
        <taxon>eudicotyledons</taxon>
        <taxon>Gunneridae</taxon>
        <taxon>Pentapetalae</taxon>
        <taxon>asterids</taxon>
        <taxon>lamiids</taxon>
        <taxon>Lamiales</taxon>
        <taxon>Lamiaceae</taxon>
        <taxon>Nepetoideae</taxon>
        <taxon>Elsholtzieae</taxon>
        <taxon>Perilla</taxon>
    </lineage>
</organism>
<comment type="similarity">
    <text evidence="1">Belongs to the sigma-70 factor family.</text>
</comment>